<dbReference type="RefSeq" id="WP_147661327.1">
    <property type="nucleotide sequence ID" value="NZ_CP042905.2"/>
</dbReference>
<evidence type="ECO:0000313" key="2">
    <source>
        <dbReference type="EMBL" id="QEE14372.1"/>
    </source>
</evidence>
<dbReference type="InterPro" id="IPR017946">
    <property type="entry name" value="PLC-like_Pdiesterase_TIM-brl"/>
</dbReference>
<accession>A0A5B9D5N4</accession>
<dbReference type="PANTHER" id="PTHR46211:SF14">
    <property type="entry name" value="GLYCEROPHOSPHODIESTER PHOSPHODIESTERASE"/>
    <property type="match status" value="1"/>
</dbReference>
<gene>
    <name evidence="2" type="ORF">DSAG12_00185</name>
</gene>
<dbReference type="AlphaFoldDB" id="A0A5B9D5N4"/>
<sequence>MWKRSPLPFLNNSKKNTPLVIAHRGDSAHIPENTLQAFEDAFKLGVDCLETDVHITKDDQFVLFHDDVVDRTTEAKGLVSSFTLSELRKLDAGYRFQPPNFPFRGKGLQIQTLDEIFQKYPIRFNLDIKDKDPKVPELLALKLKELGVEDRVMVGSFHQDQIKHFRKFSEIPTSAGRKEVFKFWRVARKWIRKNKSFFSNEKSNDEEHLSQKKIFGTELPYYALQIPERNYFLKIITPELIKFAHIDGIDISIQVWTINNEKDIRRFLEWEIDGIFTDKPKLMLNILNL</sequence>
<organism evidence="2 3">
    <name type="scientific">Promethearchaeum syntrophicum</name>
    <dbReference type="NCBI Taxonomy" id="2594042"/>
    <lineage>
        <taxon>Archaea</taxon>
        <taxon>Promethearchaeati</taxon>
        <taxon>Promethearchaeota</taxon>
        <taxon>Promethearchaeia</taxon>
        <taxon>Promethearchaeales</taxon>
        <taxon>Promethearchaeaceae</taxon>
        <taxon>Promethearchaeum</taxon>
    </lineage>
</organism>
<dbReference type="PROSITE" id="PS51704">
    <property type="entry name" value="GP_PDE"/>
    <property type="match status" value="1"/>
</dbReference>
<dbReference type="Gene3D" id="3.20.20.190">
    <property type="entry name" value="Phosphatidylinositol (PI) phosphodiesterase"/>
    <property type="match status" value="1"/>
</dbReference>
<dbReference type="InterPro" id="IPR030395">
    <property type="entry name" value="GP_PDE_dom"/>
</dbReference>
<evidence type="ECO:0000259" key="1">
    <source>
        <dbReference type="PROSITE" id="PS51704"/>
    </source>
</evidence>
<dbReference type="SUPFAM" id="SSF51695">
    <property type="entry name" value="PLC-like phosphodiesterases"/>
    <property type="match status" value="1"/>
</dbReference>
<dbReference type="Pfam" id="PF03009">
    <property type="entry name" value="GDPD"/>
    <property type="match status" value="1"/>
</dbReference>
<dbReference type="KEGG" id="psyt:DSAG12_00185"/>
<dbReference type="GeneID" id="41328188"/>
<evidence type="ECO:0000313" key="3">
    <source>
        <dbReference type="Proteomes" id="UP000321408"/>
    </source>
</evidence>
<proteinExistence type="predicted"/>
<reference evidence="2 3" key="2">
    <citation type="journal article" date="2024" name="Int. J. Syst. Evol. Microbiol.">
        <title>Promethearchaeum syntrophicum gen. nov., sp. nov., an anaerobic, obligately syntrophic archaeon, the first isolate of the lineage 'Asgard' archaea, and proposal of the new archaeal phylum Promethearchaeota phyl. nov. and kingdom Promethearchaeati regn. nov.</title>
        <authorList>
            <person name="Imachi H."/>
            <person name="Nobu M.K."/>
            <person name="Kato S."/>
            <person name="Takaki Y."/>
            <person name="Miyazaki M."/>
            <person name="Miyata M."/>
            <person name="Ogawara M."/>
            <person name="Saito Y."/>
            <person name="Sakai S."/>
            <person name="Tahara Y.O."/>
            <person name="Takano Y."/>
            <person name="Tasumi E."/>
            <person name="Uematsu K."/>
            <person name="Yoshimura T."/>
            <person name="Itoh T."/>
            <person name="Ohkuma M."/>
            <person name="Takai K."/>
        </authorList>
    </citation>
    <scope>NUCLEOTIDE SEQUENCE [LARGE SCALE GENOMIC DNA]</scope>
    <source>
        <strain evidence="2 3">MK-D1</strain>
    </source>
</reference>
<dbReference type="GO" id="GO:0006629">
    <property type="term" value="P:lipid metabolic process"/>
    <property type="evidence" value="ECO:0007669"/>
    <property type="project" value="InterPro"/>
</dbReference>
<keyword evidence="3" id="KW-1185">Reference proteome</keyword>
<feature type="domain" description="GP-PDE" evidence="1">
    <location>
        <begin position="18"/>
        <end position="287"/>
    </location>
</feature>
<dbReference type="OrthoDB" id="19020at2157"/>
<dbReference type="CDD" id="cd08561">
    <property type="entry name" value="GDPD_cytoplasmic_ScUgpQ2_like"/>
    <property type="match status" value="1"/>
</dbReference>
<dbReference type="Proteomes" id="UP000321408">
    <property type="component" value="Chromosome"/>
</dbReference>
<protein>
    <submittedName>
        <fullName evidence="2">Glycerophosphodiester phosphodiesterase</fullName>
    </submittedName>
</protein>
<dbReference type="PANTHER" id="PTHR46211">
    <property type="entry name" value="GLYCEROPHOSPHORYL DIESTER PHOSPHODIESTERASE"/>
    <property type="match status" value="1"/>
</dbReference>
<name>A0A5B9D5N4_9ARCH</name>
<dbReference type="GO" id="GO:0008081">
    <property type="term" value="F:phosphoric diester hydrolase activity"/>
    <property type="evidence" value="ECO:0007669"/>
    <property type="project" value="InterPro"/>
</dbReference>
<dbReference type="EMBL" id="CP042905">
    <property type="protein sequence ID" value="QEE14372.1"/>
    <property type="molecule type" value="Genomic_DNA"/>
</dbReference>
<reference evidence="2 3" key="1">
    <citation type="journal article" date="2020" name="Nature">
        <title>Isolation of an archaeon at the prokaryote-eukaryote interface.</title>
        <authorList>
            <person name="Imachi H."/>
            <person name="Nobu M.K."/>
            <person name="Nakahara N."/>
            <person name="Morono Y."/>
            <person name="Ogawara M."/>
            <person name="Takaki Y."/>
            <person name="Takano Y."/>
            <person name="Uematsu K."/>
            <person name="Ikuta T."/>
            <person name="Ito M."/>
            <person name="Matsui Y."/>
            <person name="Miyazaki M."/>
            <person name="Murata K."/>
            <person name="Saito Y."/>
            <person name="Sakai S."/>
            <person name="Song C."/>
            <person name="Tasumi E."/>
            <person name="Yamanaka Y."/>
            <person name="Yamaguchi T."/>
            <person name="Kamagata Y."/>
            <person name="Tamaki H."/>
            <person name="Takai K."/>
        </authorList>
    </citation>
    <scope>NUCLEOTIDE SEQUENCE [LARGE SCALE GENOMIC DNA]</scope>
    <source>
        <strain evidence="2 3">MK-D1</strain>
    </source>
</reference>